<dbReference type="InterPro" id="IPR006145">
    <property type="entry name" value="PsdUridine_synth_RsuA/RluA"/>
</dbReference>
<dbReference type="InterPro" id="IPR006224">
    <property type="entry name" value="PsdUridine_synth_RluA-like_CS"/>
</dbReference>
<evidence type="ECO:0000256" key="3">
    <source>
        <dbReference type="ARBA" id="ARBA00036882"/>
    </source>
</evidence>
<dbReference type="EMBL" id="CP013002">
    <property type="protein sequence ID" value="ALL12277.1"/>
    <property type="molecule type" value="Genomic_DNA"/>
</dbReference>
<dbReference type="InterPro" id="IPR020103">
    <property type="entry name" value="PsdUridine_synth_cat_dom_sf"/>
</dbReference>
<dbReference type="PROSITE" id="PS01129">
    <property type="entry name" value="PSI_RLU"/>
    <property type="match status" value="1"/>
</dbReference>
<dbReference type="Proteomes" id="UP000056905">
    <property type="component" value="Chromosome"/>
</dbReference>
<dbReference type="Gene3D" id="3.10.290.10">
    <property type="entry name" value="RNA-binding S4 domain"/>
    <property type="match status" value="1"/>
</dbReference>
<dbReference type="Gene3D" id="3.30.2350.10">
    <property type="entry name" value="Pseudouridine synthase"/>
    <property type="match status" value="1"/>
</dbReference>
<keyword evidence="5" id="KW-0694">RNA-binding</keyword>
<dbReference type="PROSITE" id="PS50889">
    <property type="entry name" value="S4"/>
    <property type="match status" value="1"/>
</dbReference>
<evidence type="ECO:0000259" key="8">
    <source>
        <dbReference type="Pfam" id="PF01479"/>
    </source>
</evidence>
<evidence type="ECO:0000313" key="9">
    <source>
        <dbReference type="EMBL" id="ALL12277.1"/>
    </source>
</evidence>
<dbReference type="PANTHER" id="PTHR21600">
    <property type="entry name" value="MITOCHONDRIAL RNA PSEUDOURIDINE SYNTHASE"/>
    <property type="match status" value="1"/>
</dbReference>
<feature type="domain" description="Pseudouridine synthase RsuA/RluA-like" evidence="7">
    <location>
        <begin position="108"/>
        <end position="269"/>
    </location>
</feature>
<protein>
    <recommendedName>
        <fullName evidence="6">Pseudouridine synthase</fullName>
        <ecNumber evidence="6">5.4.99.-</ecNumber>
    </recommendedName>
</protein>
<name>A0A0P0NW90_9CAUL</name>
<dbReference type="STRING" id="69395.AQ619_02255"/>
<dbReference type="SUPFAM" id="SSF55174">
    <property type="entry name" value="Alpha-L RNA-binding motif"/>
    <property type="match status" value="1"/>
</dbReference>
<dbReference type="Pfam" id="PF01479">
    <property type="entry name" value="S4"/>
    <property type="match status" value="1"/>
</dbReference>
<evidence type="ECO:0000256" key="2">
    <source>
        <dbReference type="ARBA" id="ARBA00023235"/>
    </source>
</evidence>
<dbReference type="NCBIfam" id="TIGR00005">
    <property type="entry name" value="rluA_subfam"/>
    <property type="match status" value="1"/>
</dbReference>
<evidence type="ECO:0000259" key="7">
    <source>
        <dbReference type="Pfam" id="PF00849"/>
    </source>
</evidence>
<dbReference type="SUPFAM" id="SSF55120">
    <property type="entry name" value="Pseudouridine synthase"/>
    <property type="match status" value="1"/>
</dbReference>
<dbReference type="KEGG" id="chq:AQ619_02255"/>
<dbReference type="Pfam" id="PF00849">
    <property type="entry name" value="PseudoU_synth_2"/>
    <property type="match status" value="1"/>
</dbReference>
<sequence>MSPLDDDTDDIETEVQVPQTEARLEVALTADDAGERLDKILAARFESLSRARLQALIADGRLSLDGRALTDGSQKARPGLYQLQIPEPIAAEPSPEDIPLSILYEDAHLIVVDKPPGMAAHPAPGNYTGTLVHALLHHCRGSLSGVGGVARPGIVHRLDKETSGVMVAAKTDAAHQGLSALFSTHDIDRLYIALTRGAPHPDRATIQTQLGRSPHDRKKMAILKSGGREAITHYRVEDVFGPADKPLAARVACRLETGRTHQIRVHLASRSTPCLGDPVYGASQPAAAVKVLIESLGFSRQALHAAVLGFVHPITGETLRFETPLPADMAGLEAGLKAL</sequence>
<evidence type="ECO:0000256" key="5">
    <source>
        <dbReference type="PROSITE-ProRule" id="PRU00182"/>
    </source>
</evidence>
<dbReference type="GO" id="GO:0160140">
    <property type="term" value="F:23S rRNA pseudouridine(1911/1915/1917) synthase activity"/>
    <property type="evidence" value="ECO:0007669"/>
    <property type="project" value="UniProtKB-EC"/>
</dbReference>
<comment type="catalytic activity">
    <reaction evidence="6">
        <text>a uridine in RNA = a pseudouridine in RNA</text>
        <dbReference type="Rhea" id="RHEA:48348"/>
        <dbReference type="Rhea" id="RHEA-COMP:12068"/>
        <dbReference type="Rhea" id="RHEA-COMP:12069"/>
        <dbReference type="ChEBI" id="CHEBI:65314"/>
        <dbReference type="ChEBI" id="CHEBI:65315"/>
    </reaction>
</comment>
<evidence type="ECO:0000256" key="1">
    <source>
        <dbReference type="ARBA" id="ARBA00010876"/>
    </source>
</evidence>
<comment type="function">
    <text evidence="6">Responsible for synthesis of pseudouridine from uracil.</text>
</comment>
<evidence type="ECO:0000313" key="10">
    <source>
        <dbReference type="Proteomes" id="UP000056905"/>
    </source>
</evidence>
<dbReference type="PANTHER" id="PTHR21600:SF44">
    <property type="entry name" value="RIBOSOMAL LARGE SUBUNIT PSEUDOURIDINE SYNTHASE D"/>
    <property type="match status" value="1"/>
</dbReference>
<dbReference type="OrthoDB" id="9807829at2"/>
<evidence type="ECO:0000256" key="4">
    <source>
        <dbReference type="PIRSR" id="PIRSR606225-1"/>
    </source>
</evidence>
<dbReference type="GO" id="GO:0003723">
    <property type="term" value="F:RNA binding"/>
    <property type="evidence" value="ECO:0007669"/>
    <property type="project" value="UniProtKB-KW"/>
</dbReference>
<feature type="active site" evidence="4">
    <location>
        <position position="159"/>
    </location>
</feature>
<dbReference type="InterPro" id="IPR050188">
    <property type="entry name" value="RluA_PseudoU_synthase"/>
</dbReference>
<feature type="domain" description="RNA-binding S4" evidence="8">
    <location>
        <begin position="35"/>
        <end position="79"/>
    </location>
</feature>
<dbReference type="EC" id="5.4.99.-" evidence="6"/>
<keyword evidence="2 6" id="KW-0413">Isomerase</keyword>
<reference evidence="9 10" key="1">
    <citation type="submission" date="2015-10" db="EMBL/GenBank/DDBJ databases">
        <title>Conservation of the essential genome among Caulobacter and Brevundimonas species.</title>
        <authorList>
            <person name="Scott D."/>
            <person name="Ely B."/>
        </authorList>
    </citation>
    <scope>NUCLEOTIDE SEQUENCE [LARGE SCALE GENOMIC DNA]</scope>
    <source>
        <strain evidence="9 10">CB4</strain>
    </source>
</reference>
<dbReference type="CDD" id="cd00165">
    <property type="entry name" value="S4"/>
    <property type="match status" value="1"/>
</dbReference>
<dbReference type="InterPro" id="IPR006225">
    <property type="entry name" value="PsdUridine_synth_RluC/D"/>
</dbReference>
<organism evidence="9 10">
    <name type="scientific">Caulobacter henricii</name>
    <dbReference type="NCBI Taxonomy" id="69395"/>
    <lineage>
        <taxon>Bacteria</taxon>
        <taxon>Pseudomonadati</taxon>
        <taxon>Pseudomonadota</taxon>
        <taxon>Alphaproteobacteria</taxon>
        <taxon>Caulobacterales</taxon>
        <taxon>Caulobacteraceae</taxon>
        <taxon>Caulobacter</taxon>
    </lineage>
</organism>
<gene>
    <name evidence="9" type="ORF">AQ619_02255</name>
</gene>
<evidence type="ECO:0000256" key="6">
    <source>
        <dbReference type="RuleBase" id="RU362028"/>
    </source>
</evidence>
<dbReference type="CDD" id="cd02869">
    <property type="entry name" value="PseudoU_synth_RluA_like"/>
    <property type="match status" value="1"/>
</dbReference>
<keyword evidence="10" id="KW-1185">Reference proteome</keyword>
<proteinExistence type="inferred from homology"/>
<dbReference type="InterPro" id="IPR036986">
    <property type="entry name" value="S4_RNA-bd_sf"/>
</dbReference>
<comment type="similarity">
    <text evidence="1 6">Belongs to the pseudouridine synthase RluA family.</text>
</comment>
<accession>A0A0P0NW90</accession>
<dbReference type="AlphaFoldDB" id="A0A0P0NW90"/>
<comment type="catalytic activity">
    <reaction evidence="3">
        <text>uridine(1911/1915/1917) in 23S rRNA = pseudouridine(1911/1915/1917) in 23S rRNA</text>
        <dbReference type="Rhea" id="RHEA:42524"/>
        <dbReference type="Rhea" id="RHEA-COMP:10097"/>
        <dbReference type="Rhea" id="RHEA-COMP:10098"/>
        <dbReference type="ChEBI" id="CHEBI:65314"/>
        <dbReference type="ChEBI" id="CHEBI:65315"/>
        <dbReference type="EC" id="5.4.99.23"/>
    </reaction>
</comment>
<dbReference type="GO" id="GO:0000455">
    <property type="term" value="P:enzyme-directed rRNA pseudouridine synthesis"/>
    <property type="evidence" value="ECO:0007669"/>
    <property type="project" value="TreeGrafter"/>
</dbReference>
<dbReference type="InterPro" id="IPR002942">
    <property type="entry name" value="S4_RNA-bd"/>
</dbReference>